<proteinExistence type="predicted"/>
<organism evidence="2 3">
    <name type="scientific">Oceanitalea stevensii</name>
    <dbReference type="NCBI Taxonomy" id="2763072"/>
    <lineage>
        <taxon>Bacteria</taxon>
        <taxon>Bacillati</taxon>
        <taxon>Actinomycetota</taxon>
        <taxon>Actinomycetes</taxon>
        <taxon>Micrococcales</taxon>
        <taxon>Bogoriellaceae</taxon>
        <taxon>Georgenia</taxon>
    </lineage>
</organism>
<gene>
    <name evidence="2" type="ORF">H9624_15385</name>
</gene>
<dbReference type="EMBL" id="JACSPO010000015">
    <property type="protein sequence ID" value="MBD8063702.1"/>
    <property type="molecule type" value="Genomic_DNA"/>
</dbReference>
<keyword evidence="3" id="KW-1185">Reference proteome</keyword>
<comment type="caution">
    <text evidence="2">The sequence shown here is derived from an EMBL/GenBank/DDBJ whole genome shotgun (WGS) entry which is preliminary data.</text>
</comment>
<feature type="non-terminal residue" evidence="2">
    <location>
        <position position="216"/>
    </location>
</feature>
<evidence type="ECO:0000313" key="3">
    <source>
        <dbReference type="Proteomes" id="UP000661894"/>
    </source>
</evidence>
<protein>
    <recommendedName>
        <fullName evidence="4">DUF222 domain-containing protein</fullName>
    </recommendedName>
</protein>
<reference evidence="2 3" key="1">
    <citation type="submission" date="2020-08" db="EMBL/GenBank/DDBJ databases">
        <title>A Genomic Blueprint of the Chicken Gut Microbiome.</title>
        <authorList>
            <person name="Gilroy R."/>
            <person name="Ravi A."/>
            <person name="Getino M."/>
            <person name="Pursley I."/>
            <person name="Horton D.L."/>
            <person name="Alikhan N.-F."/>
            <person name="Baker D."/>
            <person name="Gharbi K."/>
            <person name="Hall N."/>
            <person name="Watson M."/>
            <person name="Adriaenssens E.M."/>
            <person name="Foster-Nyarko E."/>
            <person name="Jarju S."/>
            <person name="Secka A."/>
            <person name="Antonio M."/>
            <person name="Oren A."/>
            <person name="Chaudhuri R."/>
            <person name="La Ragione R.M."/>
            <person name="Hildebrand F."/>
            <person name="Pallen M.J."/>
        </authorList>
    </citation>
    <scope>NUCLEOTIDE SEQUENCE [LARGE SCALE GENOMIC DNA]</scope>
    <source>
        <strain evidence="2 3">Sa1BUA1</strain>
    </source>
</reference>
<name>A0ABR8Z5T5_9MICO</name>
<feature type="region of interest" description="Disordered" evidence="1">
    <location>
        <begin position="40"/>
        <end position="80"/>
    </location>
</feature>
<evidence type="ECO:0000256" key="1">
    <source>
        <dbReference type="SAM" id="MobiDB-lite"/>
    </source>
</evidence>
<accession>A0ABR8Z5T5</accession>
<dbReference type="Proteomes" id="UP000661894">
    <property type="component" value="Unassembled WGS sequence"/>
</dbReference>
<evidence type="ECO:0008006" key="4">
    <source>
        <dbReference type="Google" id="ProtNLM"/>
    </source>
</evidence>
<evidence type="ECO:0000313" key="2">
    <source>
        <dbReference type="EMBL" id="MBD8063702.1"/>
    </source>
</evidence>
<sequence length="216" mass="22740">MVSQTAGTAAADDDDRSPLIARATFAEALSPDFAGLVFRSVSRPGQTADPTPSNPTPGPGQARPRPPAAADEEPPGWPGSLLAELLPQPGALGDYLEPLAPNERLATLLAAIDPVDVDDFSLVELVAAHKRMEAWSAAQAARAAAVLAERDSVNPTWPGDVPGRTRGECVVGQELSMRLRITKQAAVRMAACGRAFGGMFEPTGELLDRGLIDWPR</sequence>